<protein>
    <recommendedName>
        <fullName evidence="6">UBA domain-containing protein</fullName>
    </recommendedName>
</protein>
<evidence type="ECO:0000259" key="3">
    <source>
        <dbReference type="PROSITE" id="PS50076"/>
    </source>
</evidence>
<feature type="region of interest" description="Disordered" evidence="1">
    <location>
        <begin position="508"/>
        <end position="705"/>
    </location>
</feature>
<dbReference type="GeneID" id="87861343"/>
<feature type="compositionally biased region" description="Polar residues" evidence="1">
    <location>
        <begin position="169"/>
        <end position="179"/>
    </location>
</feature>
<feature type="domain" description="J" evidence="3">
    <location>
        <begin position="957"/>
        <end position="1020"/>
    </location>
</feature>
<feature type="domain" description="UBA" evidence="2">
    <location>
        <begin position="370"/>
        <end position="415"/>
    </location>
</feature>
<dbReference type="Gene3D" id="1.25.40.10">
    <property type="entry name" value="Tetratricopeptide repeat domain"/>
    <property type="match status" value="1"/>
</dbReference>
<dbReference type="GO" id="GO:0072318">
    <property type="term" value="P:clathrin coat disassembly"/>
    <property type="evidence" value="ECO:0007669"/>
    <property type="project" value="TreeGrafter"/>
</dbReference>
<dbReference type="GO" id="GO:0072583">
    <property type="term" value="P:clathrin-dependent endocytosis"/>
    <property type="evidence" value="ECO:0007669"/>
    <property type="project" value="TreeGrafter"/>
</dbReference>
<keyword evidence="5" id="KW-1185">Reference proteome</keyword>
<feature type="compositionally biased region" description="Low complexity" evidence="1">
    <location>
        <begin position="318"/>
        <end position="341"/>
    </location>
</feature>
<feature type="compositionally biased region" description="Low complexity" evidence="1">
    <location>
        <begin position="665"/>
        <end position="680"/>
    </location>
</feature>
<dbReference type="SUPFAM" id="SSF46565">
    <property type="entry name" value="Chaperone J-domain"/>
    <property type="match status" value="1"/>
</dbReference>
<dbReference type="InterPro" id="IPR011990">
    <property type="entry name" value="TPR-like_helical_dom_sf"/>
</dbReference>
<gene>
    <name evidence="4" type="ORF">B0H65DRAFT_419140</name>
</gene>
<reference evidence="4" key="1">
    <citation type="journal article" date="2023" name="Mol. Phylogenet. Evol.">
        <title>Genome-scale phylogeny and comparative genomics of the fungal order Sordariales.</title>
        <authorList>
            <person name="Hensen N."/>
            <person name="Bonometti L."/>
            <person name="Westerberg I."/>
            <person name="Brannstrom I.O."/>
            <person name="Guillou S."/>
            <person name="Cros-Aarteil S."/>
            <person name="Calhoun S."/>
            <person name="Haridas S."/>
            <person name="Kuo A."/>
            <person name="Mondo S."/>
            <person name="Pangilinan J."/>
            <person name="Riley R."/>
            <person name="LaButti K."/>
            <person name="Andreopoulos B."/>
            <person name="Lipzen A."/>
            <person name="Chen C."/>
            <person name="Yan M."/>
            <person name="Daum C."/>
            <person name="Ng V."/>
            <person name="Clum A."/>
            <person name="Steindorff A."/>
            <person name="Ohm R.A."/>
            <person name="Martin F."/>
            <person name="Silar P."/>
            <person name="Natvig D.O."/>
            <person name="Lalanne C."/>
            <person name="Gautier V."/>
            <person name="Ament-Velasquez S.L."/>
            <person name="Kruys A."/>
            <person name="Hutchinson M.I."/>
            <person name="Powell A.J."/>
            <person name="Barry K."/>
            <person name="Miller A.N."/>
            <person name="Grigoriev I.V."/>
            <person name="Debuchy R."/>
            <person name="Gladieux P."/>
            <person name="Hiltunen Thoren M."/>
            <person name="Johannesson H."/>
        </authorList>
    </citation>
    <scope>NUCLEOTIDE SEQUENCE</scope>
    <source>
        <strain evidence="4">CBS 560.94</strain>
    </source>
</reference>
<feature type="compositionally biased region" description="Pro residues" evidence="1">
    <location>
        <begin position="681"/>
        <end position="705"/>
    </location>
</feature>
<dbReference type="Gene3D" id="1.10.287.110">
    <property type="entry name" value="DnaJ domain"/>
    <property type="match status" value="1"/>
</dbReference>
<reference evidence="4" key="2">
    <citation type="submission" date="2023-06" db="EMBL/GenBank/DDBJ databases">
        <authorList>
            <consortium name="Lawrence Berkeley National Laboratory"/>
            <person name="Haridas S."/>
            <person name="Hensen N."/>
            <person name="Bonometti L."/>
            <person name="Westerberg I."/>
            <person name="Brannstrom I.O."/>
            <person name="Guillou S."/>
            <person name="Cros-Aarteil S."/>
            <person name="Calhoun S."/>
            <person name="Kuo A."/>
            <person name="Mondo S."/>
            <person name="Pangilinan J."/>
            <person name="Riley R."/>
            <person name="Labutti K."/>
            <person name="Andreopoulos B."/>
            <person name="Lipzen A."/>
            <person name="Chen C."/>
            <person name="Yanf M."/>
            <person name="Daum C."/>
            <person name="Ng V."/>
            <person name="Clum A."/>
            <person name="Steindorff A."/>
            <person name="Ohm R."/>
            <person name="Martin F."/>
            <person name="Silar P."/>
            <person name="Natvig D."/>
            <person name="Lalanne C."/>
            <person name="Gautier V."/>
            <person name="Ament-Velasquez S.L."/>
            <person name="Kruys A."/>
            <person name="Hutchinson M.I."/>
            <person name="Powell A.J."/>
            <person name="Barry K."/>
            <person name="Miller A.N."/>
            <person name="Grigoriev I.V."/>
            <person name="Debuchy R."/>
            <person name="Gladieux P."/>
            <person name="Thoren M.H."/>
            <person name="Johannesson H."/>
        </authorList>
    </citation>
    <scope>NUCLEOTIDE SEQUENCE</scope>
    <source>
        <strain evidence="4">CBS 560.94</strain>
    </source>
</reference>
<feature type="compositionally biased region" description="Pro residues" evidence="1">
    <location>
        <begin position="637"/>
        <end position="646"/>
    </location>
</feature>
<feature type="region of interest" description="Disordered" evidence="1">
    <location>
        <begin position="419"/>
        <end position="487"/>
    </location>
</feature>
<evidence type="ECO:0000256" key="1">
    <source>
        <dbReference type="SAM" id="MobiDB-lite"/>
    </source>
</evidence>
<dbReference type="GO" id="GO:0030276">
    <property type="term" value="F:clathrin binding"/>
    <property type="evidence" value="ECO:0007669"/>
    <property type="project" value="TreeGrafter"/>
</dbReference>
<feature type="region of interest" description="Disordered" evidence="1">
    <location>
        <begin position="1"/>
        <end position="386"/>
    </location>
</feature>
<proteinExistence type="predicted"/>
<dbReference type="Gene3D" id="1.10.8.10">
    <property type="entry name" value="DNA helicase RuvA subunit, C-terminal domain"/>
    <property type="match status" value="1"/>
</dbReference>
<feature type="region of interest" description="Disordered" evidence="1">
    <location>
        <begin position="863"/>
        <end position="903"/>
    </location>
</feature>
<evidence type="ECO:0008006" key="6">
    <source>
        <dbReference type="Google" id="ProtNLM"/>
    </source>
</evidence>
<dbReference type="InterPro" id="IPR009060">
    <property type="entry name" value="UBA-like_sf"/>
</dbReference>
<dbReference type="Proteomes" id="UP001278500">
    <property type="component" value="Unassembled WGS sequence"/>
</dbReference>
<feature type="compositionally biased region" description="Polar residues" evidence="1">
    <location>
        <begin position="64"/>
        <end position="97"/>
    </location>
</feature>
<feature type="compositionally biased region" description="Basic and acidic residues" evidence="1">
    <location>
        <begin position="532"/>
        <end position="543"/>
    </location>
</feature>
<feature type="compositionally biased region" description="Low complexity" evidence="1">
    <location>
        <begin position="863"/>
        <end position="896"/>
    </location>
</feature>
<dbReference type="SUPFAM" id="SSF46934">
    <property type="entry name" value="UBA-like"/>
    <property type="match status" value="1"/>
</dbReference>
<dbReference type="GO" id="GO:0031982">
    <property type="term" value="C:vesicle"/>
    <property type="evidence" value="ECO:0007669"/>
    <property type="project" value="TreeGrafter"/>
</dbReference>
<feature type="compositionally biased region" description="Pro residues" evidence="1">
    <location>
        <begin position="207"/>
        <end position="218"/>
    </location>
</feature>
<feature type="compositionally biased region" description="Basic and acidic residues" evidence="1">
    <location>
        <begin position="460"/>
        <end position="477"/>
    </location>
</feature>
<feature type="compositionally biased region" description="Basic and acidic residues" evidence="1">
    <location>
        <begin position="566"/>
        <end position="578"/>
    </location>
</feature>
<dbReference type="SUPFAM" id="SSF48452">
    <property type="entry name" value="TPR-like"/>
    <property type="match status" value="1"/>
</dbReference>
<dbReference type="FunFam" id="1.10.287.110:FF:000002">
    <property type="entry name" value="putative tyrosine-protein phosphatase auxilin isoform X2"/>
    <property type="match status" value="1"/>
</dbReference>
<organism evidence="4 5">
    <name type="scientific">Neurospora tetraspora</name>
    <dbReference type="NCBI Taxonomy" id="94610"/>
    <lineage>
        <taxon>Eukaryota</taxon>
        <taxon>Fungi</taxon>
        <taxon>Dikarya</taxon>
        <taxon>Ascomycota</taxon>
        <taxon>Pezizomycotina</taxon>
        <taxon>Sordariomycetes</taxon>
        <taxon>Sordariomycetidae</taxon>
        <taxon>Sordariales</taxon>
        <taxon>Sordariaceae</taxon>
        <taxon>Neurospora</taxon>
    </lineage>
</organism>
<dbReference type="FunFam" id="1.25.40.10:FF:000354">
    <property type="entry name" value="UBA domain-containing protein 7"/>
    <property type="match status" value="1"/>
</dbReference>
<feature type="region of interest" description="Disordered" evidence="1">
    <location>
        <begin position="788"/>
        <end position="807"/>
    </location>
</feature>
<name>A0AAE0JJF7_9PEZI</name>
<evidence type="ECO:0000313" key="4">
    <source>
        <dbReference type="EMBL" id="KAK3350810.1"/>
    </source>
</evidence>
<dbReference type="InterPro" id="IPR001623">
    <property type="entry name" value="DnaJ_domain"/>
</dbReference>
<sequence>MDDLSGLDWSASSNSNSSKPNPPKTTTTPAFTSFPAIRPTPSPFASGLSTPVLSTQGAGAIAPKSNNNPFSKPAQDSFSNLGSLVNFGSSSAQSTAKLSLKEQQERLEAERRRKEEERRQQLQAQYGGLDALGQLGSGGSNSRTTSPAFGLGGPTSIPSPAISRVASPLNPTTLNQLNMTAKKPSDSDDDLFAAFKAETKVDNASHYPPPTVSSPPPVTGLTASAQPRLDLSDPSAWGAAKPSTPVPVPVPAPAPAPAPVSTTNTAFAGLDDDDPFGLGEFSAAKTSAPPPAQSAPAFDDEDDLLGDLAKPVDQVKKQQQQLQQQQLQQQQQRQPQPQAARPSFSQTREPGKPIEDDEDSSSSDDEPERPSDDPFDRAVAQLVDYGFTPENARRGLTESGAGLNVQAAVNWLLDDAHRQAKEEARAKNGGGGQQHTGRSEERGASQSRAGRGGQGGPSWMREEQEQQAERSRSRDNRSPASLAEVDFAKTAAAVGTSLFKTANSLWKTGQKKVQEAVKEFQHEGGDPNQPKWMREAAEYEQGGRRAQAPNVTDEAMMLEGGGRPARRPESTREQRPAEPRTASNGPQRHASPVPRWQQQAPPPASLDPRSRLSKQAIEEQSSQAYVSPARRKKATPQPQPEAPPPAQFEDEDLLFGSSGPSKSQTTTTTTLPSRPVAKSTAPPPPAPRRSPAPIQPKPAAPPRQIPPISAIALQSSTKHRLEGTAHFKRGDYAAAHTSYGASLSAIPSMHPLAILLLCNRALTALKVGEPRQAVQDADAAMALIGPSKGEGESVEVQTSEHGPQEKRDMRDLYGKALTRKAEALEQMEKWADAEKVWQSAVEAGLGGQTAAAGRQRCQKALAPKPAAAVSAPAVKKPSSAPARPRPTPASAAASTSQKSSEAVQRLRLANQAAEKEGSEKFALADKVDARIASWRDGKKDNLRALLASLDNVLWEGSGWKKVGLHELVVANKVKIVYMKAIAKCHPDKIPTDASTEVRMIAGTVFATLNEAWDKFKKENNM</sequence>
<dbReference type="PANTHER" id="PTHR23172">
    <property type="entry name" value="AUXILIN/CYCLIN G-ASSOCIATED KINASE-RELATED"/>
    <property type="match status" value="1"/>
</dbReference>
<feature type="compositionally biased region" description="Polar residues" evidence="1">
    <location>
        <begin position="47"/>
        <end position="57"/>
    </location>
</feature>
<evidence type="ECO:0000313" key="5">
    <source>
        <dbReference type="Proteomes" id="UP001278500"/>
    </source>
</evidence>
<dbReference type="PROSITE" id="PS50076">
    <property type="entry name" value="DNAJ_2"/>
    <property type="match status" value="1"/>
</dbReference>
<dbReference type="EMBL" id="JAUEPP010000002">
    <property type="protein sequence ID" value="KAK3350810.1"/>
    <property type="molecule type" value="Genomic_DNA"/>
</dbReference>
<dbReference type="PROSITE" id="PS50030">
    <property type="entry name" value="UBA"/>
    <property type="match status" value="1"/>
</dbReference>
<dbReference type="InterPro" id="IPR036869">
    <property type="entry name" value="J_dom_sf"/>
</dbReference>
<dbReference type="InterPro" id="IPR015940">
    <property type="entry name" value="UBA"/>
</dbReference>
<feature type="compositionally biased region" description="Basic and acidic residues" evidence="1">
    <location>
        <begin position="99"/>
        <end position="120"/>
    </location>
</feature>
<dbReference type="PANTHER" id="PTHR23172:SF19">
    <property type="entry name" value="J DOMAIN-CONTAINING PROTEIN"/>
    <property type="match status" value="1"/>
</dbReference>
<accession>A0AAE0JJF7</accession>
<feature type="compositionally biased region" description="Pro residues" evidence="1">
    <location>
        <begin position="244"/>
        <end position="258"/>
    </location>
</feature>
<feature type="compositionally biased region" description="Acidic residues" evidence="1">
    <location>
        <begin position="355"/>
        <end position="367"/>
    </location>
</feature>
<dbReference type="AlphaFoldDB" id="A0AAE0JJF7"/>
<feature type="compositionally biased region" description="Low complexity" evidence="1">
    <location>
        <begin position="10"/>
        <end position="36"/>
    </location>
</feature>
<dbReference type="RefSeq" id="XP_062684105.1">
    <property type="nucleotide sequence ID" value="XM_062824189.1"/>
</dbReference>
<comment type="caution">
    <text evidence="4">The sequence shown here is derived from an EMBL/GenBank/DDBJ whole genome shotgun (WGS) entry which is preliminary data.</text>
</comment>
<evidence type="ECO:0000259" key="2">
    <source>
        <dbReference type="PROSITE" id="PS50030"/>
    </source>
</evidence>
<dbReference type="GO" id="GO:0005737">
    <property type="term" value="C:cytoplasm"/>
    <property type="evidence" value="ECO:0007669"/>
    <property type="project" value="TreeGrafter"/>
</dbReference>
<feature type="compositionally biased region" description="Basic and acidic residues" evidence="1">
    <location>
        <begin position="512"/>
        <end position="525"/>
    </location>
</feature>